<gene>
    <name evidence="1" type="ORF">DSO57_1010317</name>
</gene>
<proteinExistence type="predicted"/>
<reference evidence="1" key="1">
    <citation type="submission" date="2022-04" db="EMBL/GenBank/DDBJ databases">
        <title>Genome of the entomopathogenic fungus Entomophthora muscae.</title>
        <authorList>
            <person name="Elya C."/>
            <person name="Lovett B.R."/>
            <person name="Lee E."/>
            <person name="Macias A.M."/>
            <person name="Hajek A.E."/>
            <person name="De Bivort B.L."/>
            <person name="Kasson M.T."/>
            <person name="De Fine Licht H.H."/>
            <person name="Stajich J.E."/>
        </authorList>
    </citation>
    <scope>NUCLEOTIDE SEQUENCE</scope>
    <source>
        <strain evidence="1">Berkeley</strain>
    </source>
</reference>
<evidence type="ECO:0000313" key="2">
    <source>
        <dbReference type="Proteomes" id="UP001165960"/>
    </source>
</evidence>
<keyword evidence="2" id="KW-1185">Reference proteome</keyword>
<protein>
    <submittedName>
        <fullName evidence="1">Uncharacterized protein</fullName>
    </submittedName>
</protein>
<organism evidence="1 2">
    <name type="scientific">Entomophthora muscae</name>
    <dbReference type="NCBI Taxonomy" id="34485"/>
    <lineage>
        <taxon>Eukaryota</taxon>
        <taxon>Fungi</taxon>
        <taxon>Fungi incertae sedis</taxon>
        <taxon>Zoopagomycota</taxon>
        <taxon>Entomophthoromycotina</taxon>
        <taxon>Entomophthoromycetes</taxon>
        <taxon>Entomophthorales</taxon>
        <taxon>Entomophthoraceae</taxon>
        <taxon>Entomophthora</taxon>
    </lineage>
</organism>
<accession>A0ACC2SVL1</accession>
<evidence type="ECO:0000313" key="1">
    <source>
        <dbReference type="EMBL" id="KAJ9066363.1"/>
    </source>
</evidence>
<name>A0ACC2SVL1_9FUNG</name>
<dbReference type="EMBL" id="QTSX02004294">
    <property type="protein sequence ID" value="KAJ9066363.1"/>
    <property type="molecule type" value="Genomic_DNA"/>
</dbReference>
<comment type="caution">
    <text evidence="1">The sequence shown here is derived from an EMBL/GenBank/DDBJ whole genome shotgun (WGS) entry which is preliminary data.</text>
</comment>
<dbReference type="Proteomes" id="UP001165960">
    <property type="component" value="Unassembled WGS sequence"/>
</dbReference>
<sequence>MSRSESDKSILRGSWTKQEDATLIDMVNKFGAERWVVIAKGLGSRTGKQCRERWHNHLDPKINKSPFTPEEDTKIWNLFNSLGPRWALMAKEMPGRPDNSIKNHFNTFLRPRRLLKRNHSDEQTSAKKQPAKRKKAIQEPRPIQSHEPSRASTSTESPTPYAQCPITTHSLFDHFDPELIQMPHIFPAYSPLLLNQLQYVQPPDELHPQHPHRRRSRSGFPDQAGQRARHCHRTHTMTCTSPDHPNHLPPNT</sequence>